<evidence type="ECO:0000313" key="2">
    <source>
        <dbReference type="EMBL" id="GAA4894383.1"/>
    </source>
</evidence>
<dbReference type="InterPro" id="IPR005754">
    <property type="entry name" value="Sortase"/>
</dbReference>
<reference evidence="3" key="1">
    <citation type="journal article" date="2019" name="Int. J. Syst. Evol. Microbiol.">
        <title>The Global Catalogue of Microorganisms (GCM) 10K type strain sequencing project: providing services to taxonomists for standard genome sequencing and annotation.</title>
        <authorList>
            <consortium name="The Broad Institute Genomics Platform"/>
            <consortium name="The Broad Institute Genome Sequencing Center for Infectious Disease"/>
            <person name="Wu L."/>
            <person name="Ma J."/>
        </authorList>
    </citation>
    <scope>NUCLEOTIDE SEQUENCE [LARGE SCALE GENOMIC DNA]</scope>
    <source>
        <strain evidence="3">JCM 19125</strain>
    </source>
</reference>
<dbReference type="SUPFAM" id="SSF63817">
    <property type="entry name" value="Sortase"/>
    <property type="match status" value="1"/>
</dbReference>
<keyword evidence="3" id="KW-1185">Reference proteome</keyword>
<sequence>MALWVLLAVALAAGGGFLVWKGLQERPPEETPEPSRTFSMSAEEAVAARPSDAPDVETIVIPPELKESLGPYVRTEPVPEDTEGDFISRLQIPSIYVDAGIVDQGVSADNAMNLPRNLSKVGLLDTVQPLRARSGSTLIAGHVVYNGDRGALYYLGEVKPGAAVSTWDDRGRRQEWVVSGVHLYRQTELPDELFATDGERRLYLVTCGGDFIRTSRGWLYSDNIVVTAVPVS</sequence>
<evidence type="ECO:0008006" key="4">
    <source>
        <dbReference type="Google" id="ProtNLM"/>
    </source>
</evidence>
<comment type="caution">
    <text evidence="2">The sequence shown here is derived from an EMBL/GenBank/DDBJ whole genome shotgun (WGS) entry which is preliminary data.</text>
</comment>
<dbReference type="EMBL" id="BAABLV010000016">
    <property type="protein sequence ID" value="GAA4894383.1"/>
    <property type="molecule type" value="Genomic_DNA"/>
</dbReference>
<dbReference type="Pfam" id="PF04203">
    <property type="entry name" value="Sortase"/>
    <property type="match status" value="1"/>
</dbReference>
<gene>
    <name evidence="2" type="ORF">GCM10025789_09560</name>
</gene>
<dbReference type="InterPro" id="IPR042001">
    <property type="entry name" value="Sortase_F"/>
</dbReference>
<dbReference type="Gene3D" id="2.40.260.10">
    <property type="entry name" value="Sortase"/>
    <property type="match status" value="1"/>
</dbReference>
<evidence type="ECO:0000313" key="3">
    <source>
        <dbReference type="Proteomes" id="UP001501521"/>
    </source>
</evidence>
<organism evidence="2 3">
    <name type="scientific">Tessaracoccus lubricantis</name>
    <dbReference type="NCBI Taxonomy" id="545543"/>
    <lineage>
        <taxon>Bacteria</taxon>
        <taxon>Bacillati</taxon>
        <taxon>Actinomycetota</taxon>
        <taxon>Actinomycetes</taxon>
        <taxon>Propionibacteriales</taxon>
        <taxon>Propionibacteriaceae</taxon>
        <taxon>Tessaracoccus</taxon>
    </lineage>
</organism>
<dbReference type="CDD" id="cd05829">
    <property type="entry name" value="Sortase_F"/>
    <property type="match status" value="1"/>
</dbReference>
<dbReference type="Proteomes" id="UP001501521">
    <property type="component" value="Unassembled WGS sequence"/>
</dbReference>
<proteinExistence type="predicted"/>
<protein>
    <recommendedName>
        <fullName evidence="4">Class F sortase</fullName>
    </recommendedName>
</protein>
<keyword evidence="1" id="KW-0378">Hydrolase</keyword>
<name>A0ABP9FEG0_9ACTN</name>
<dbReference type="InterPro" id="IPR023365">
    <property type="entry name" value="Sortase_dom-sf"/>
</dbReference>
<evidence type="ECO:0000256" key="1">
    <source>
        <dbReference type="ARBA" id="ARBA00022801"/>
    </source>
</evidence>
<accession>A0ABP9FEG0</accession>